<dbReference type="AlphaFoldDB" id="A0A919VMC3"/>
<comment type="caution">
    <text evidence="2">The sequence shown here is derived from an EMBL/GenBank/DDBJ whole genome shotgun (WGS) entry which is preliminary data.</text>
</comment>
<dbReference type="Gene3D" id="3.40.50.150">
    <property type="entry name" value="Vaccinia Virus protein VP39"/>
    <property type="match status" value="1"/>
</dbReference>
<reference evidence="2" key="1">
    <citation type="submission" date="2021-03" db="EMBL/GenBank/DDBJ databases">
        <title>Taxonomic study of Clostridium polyendosporum from meadow-gley soil under rice.</title>
        <authorList>
            <person name="Kobayashi H."/>
            <person name="Tanizawa Y."/>
            <person name="Yagura M."/>
        </authorList>
    </citation>
    <scope>NUCLEOTIDE SEQUENCE</scope>
    <source>
        <strain evidence="2">JCM 30710</strain>
    </source>
</reference>
<dbReference type="RefSeq" id="WP_212904146.1">
    <property type="nucleotide sequence ID" value="NZ_BOPZ01000017.1"/>
</dbReference>
<dbReference type="GO" id="GO:0006596">
    <property type="term" value="P:polyamine biosynthetic process"/>
    <property type="evidence" value="ECO:0007669"/>
    <property type="project" value="UniProtKB-KW"/>
</dbReference>
<dbReference type="PANTHER" id="PTHR43317">
    <property type="entry name" value="THERMOSPERMINE SYNTHASE ACAULIS5"/>
    <property type="match status" value="1"/>
</dbReference>
<keyword evidence="3" id="KW-1185">Reference proteome</keyword>
<protein>
    <submittedName>
        <fullName evidence="2">Uncharacterized protein</fullName>
    </submittedName>
</protein>
<accession>A0A919VMC3</accession>
<sequence>MQPFDKQYYTEKVQEYCLKIKEERLGNFYIDKVIKKFHDGYLYKANDEVEIQVAELREGEKLWMRISPHEVQGCFEAIKRAEKKVGVVGLGLGYFVQEVLKKDSVDEIIVYEINPEVIELYKRNFGPNKKLTIVEGDAFKAERENFDFFFVDIYQYKVSLDVVSDYIAFNKLHEIKEYAFWGMEHFLLSCSIEDIIWVYIPENWMEMAKDLFERFNDSPYIDYFSPIDSDETKSILDEFSKVL</sequence>
<dbReference type="InterPro" id="IPR029063">
    <property type="entry name" value="SAM-dependent_MTases_sf"/>
</dbReference>
<evidence type="ECO:0000313" key="3">
    <source>
        <dbReference type="Proteomes" id="UP000679179"/>
    </source>
</evidence>
<dbReference type="EMBL" id="BOPZ01000017">
    <property type="protein sequence ID" value="GIM29448.1"/>
    <property type="molecule type" value="Genomic_DNA"/>
</dbReference>
<dbReference type="PANTHER" id="PTHR43317:SF1">
    <property type="entry name" value="THERMOSPERMINE SYNTHASE ACAULIS5"/>
    <property type="match status" value="1"/>
</dbReference>
<dbReference type="SUPFAM" id="SSF53335">
    <property type="entry name" value="S-adenosyl-L-methionine-dependent methyltransferases"/>
    <property type="match status" value="1"/>
</dbReference>
<proteinExistence type="predicted"/>
<keyword evidence="1" id="KW-0620">Polyamine biosynthesis</keyword>
<name>A0A919VMC3_9CLOT</name>
<gene>
    <name evidence="2" type="ORF">CPJCM30710_21140</name>
</gene>
<dbReference type="Proteomes" id="UP000679179">
    <property type="component" value="Unassembled WGS sequence"/>
</dbReference>
<evidence type="ECO:0000313" key="2">
    <source>
        <dbReference type="EMBL" id="GIM29448.1"/>
    </source>
</evidence>
<organism evidence="2 3">
    <name type="scientific">Clostridium polyendosporum</name>
    <dbReference type="NCBI Taxonomy" id="69208"/>
    <lineage>
        <taxon>Bacteria</taxon>
        <taxon>Bacillati</taxon>
        <taxon>Bacillota</taxon>
        <taxon>Clostridia</taxon>
        <taxon>Eubacteriales</taxon>
        <taxon>Clostridiaceae</taxon>
        <taxon>Clostridium</taxon>
    </lineage>
</organism>
<evidence type="ECO:0000256" key="1">
    <source>
        <dbReference type="ARBA" id="ARBA00023115"/>
    </source>
</evidence>